<dbReference type="AlphaFoldDB" id="A0A398BF34"/>
<evidence type="ECO:0000313" key="2">
    <source>
        <dbReference type="Proteomes" id="UP000265816"/>
    </source>
</evidence>
<sequence length="134" mass="15877">MHYMTTRQRDEIRTLTNPVLLSQILHEKIEVFIFVSRELTHFSYFMEFILIAEQIESFFCLSKFSPFPFSGIKRVIFYNIGRNFTSIDQVEFMDDISMYDMSCPFFAIQVMEHQDAIPRIIRTANHPFGLGVFV</sequence>
<dbReference type="EMBL" id="QWVT01000013">
    <property type="protein sequence ID" value="RID86290.1"/>
    <property type="molecule type" value="Genomic_DNA"/>
</dbReference>
<reference evidence="1 2" key="1">
    <citation type="submission" date="2018-08" db="EMBL/GenBank/DDBJ databases">
        <title>Bacillus jemisoniae sp. nov., Bacillus chryseoplanitiae sp. nov., Bacillus resnikiae sp. nov., and Bacillus frankliniae sp. nov., isolated from Viking spacecraft and associated surfaces.</title>
        <authorList>
            <person name="Seuylemezian A."/>
            <person name="Vaishampayan P."/>
        </authorList>
    </citation>
    <scope>NUCLEOTIDE SEQUENCE [LARGE SCALE GENOMIC DNA]</scope>
    <source>
        <strain evidence="1 2">JJ-247</strain>
    </source>
</reference>
<proteinExistence type="predicted"/>
<dbReference type="Proteomes" id="UP000265816">
    <property type="component" value="Unassembled WGS sequence"/>
</dbReference>
<name>A0A398BF34_9BACI</name>
<evidence type="ECO:0000313" key="1">
    <source>
        <dbReference type="EMBL" id="RID86290.1"/>
    </source>
</evidence>
<comment type="caution">
    <text evidence="1">The sequence shown here is derived from an EMBL/GenBank/DDBJ whole genome shotgun (WGS) entry which is preliminary data.</text>
</comment>
<accession>A0A398BF34</accession>
<keyword evidence="2" id="KW-1185">Reference proteome</keyword>
<gene>
    <name evidence="1" type="ORF">D1970_07120</name>
</gene>
<protein>
    <submittedName>
        <fullName evidence="1">Uncharacterized protein</fullName>
    </submittedName>
</protein>
<organism evidence="1 2">
    <name type="scientific">Mesobacillus zeae</name>
    <dbReference type="NCBI Taxonomy" id="1917180"/>
    <lineage>
        <taxon>Bacteria</taxon>
        <taxon>Bacillati</taxon>
        <taxon>Bacillota</taxon>
        <taxon>Bacilli</taxon>
        <taxon>Bacillales</taxon>
        <taxon>Bacillaceae</taxon>
        <taxon>Mesobacillus</taxon>
    </lineage>
</organism>